<dbReference type="RefSeq" id="XP_008024311.1">
    <property type="nucleotide sequence ID" value="XM_008026120.1"/>
</dbReference>
<organism evidence="1 2">
    <name type="scientific">Exserohilum turcicum (strain 28A)</name>
    <name type="common">Northern leaf blight fungus</name>
    <name type="synonym">Setosphaeria turcica</name>
    <dbReference type="NCBI Taxonomy" id="671987"/>
    <lineage>
        <taxon>Eukaryota</taxon>
        <taxon>Fungi</taxon>
        <taxon>Dikarya</taxon>
        <taxon>Ascomycota</taxon>
        <taxon>Pezizomycotina</taxon>
        <taxon>Dothideomycetes</taxon>
        <taxon>Pleosporomycetidae</taxon>
        <taxon>Pleosporales</taxon>
        <taxon>Pleosporineae</taxon>
        <taxon>Pleosporaceae</taxon>
        <taxon>Exserohilum</taxon>
    </lineage>
</organism>
<dbReference type="Proteomes" id="UP000016935">
    <property type="component" value="Unassembled WGS sequence"/>
</dbReference>
<evidence type="ECO:0000313" key="1">
    <source>
        <dbReference type="EMBL" id="EOA88294.1"/>
    </source>
</evidence>
<evidence type="ECO:0000313" key="2">
    <source>
        <dbReference type="Proteomes" id="UP000016935"/>
    </source>
</evidence>
<keyword evidence="2" id="KW-1185">Reference proteome</keyword>
<protein>
    <submittedName>
        <fullName evidence="1">Uncharacterized protein</fullName>
    </submittedName>
</protein>
<dbReference type="AlphaFoldDB" id="R0KG70"/>
<accession>R0KG70</accession>
<proteinExistence type="predicted"/>
<reference evidence="1 2" key="2">
    <citation type="journal article" date="2013" name="PLoS Genet.">
        <title>Comparative genome structure, secondary metabolite, and effector coding capacity across Cochliobolus pathogens.</title>
        <authorList>
            <person name="Condon B.J."/>
            <person name="Leng Y."/>
            <person name="Wu D."/>
            <person name="Bushley K.E."/>
            <person name="Ohm R.A."/>
            <person name="Otillar R."/>
            <person name="Martin J."/>
            <person name="Schackwitz W."/>
            <person name="Grimwood J."/>
            <person name="MohdZainudin N."/>
            <person name="Xue C."/>
            <person name="Wang R."/>
            <person name="Manning V.A."/>
            <person name="Dhillon B."/>
            <person name="Tu Z.J."/>
            <person name="Steffenson B.J."/>
            <person name="Salamov A."/>
            <person name="Sun H."/>
            <person name="Lowry S."/>
            <person name="LaButti K."/>
            <person name="Han J."/>
            <person name="Copeland A."/>
            <person name="Lindquist E."/>
            <person name="Barry K."/>
            <person name="Schmutz J."/>
            <person name="Baker S.E."/>
            <person name="Ciuffetti L.M."/>
            <person name="Grigoriev I.V."/>
            <person name="Zhong S."/>
            <person name="Turgeon B.G."/>
        </authorList>
    </citation>
    <scope>NUCLEOTIDE SEQUENCE [LARGE SCALE GENOMIC DNA]</scope>
    <source>
        <strain evidence="2">28A</strain>
    </source>
</reference>
<dbReference type="HOGENOM" id="CLU_2575354_0_0_1"/>
<gene>
    <name evidence="1" type="ORF">SETTUDRAFT_168657</name>
</gene>
<sequence length="81" mass="8683">MSAPGTALHCALRYQQCVGTASQWAGQPWPGDTLPPSTKPAILSPSFNRCAIAFSFALPPRHRRFPCSSSPPAKPVSIIFC</sequence>
<dbReference type="EMBL" id="KB908548">
    <property type="protein sequence ID" value="EOA88294.1"/>
    <property type="molecule type" value="Genomic_DNA"/>
</dbReference>
<reference evidence="1 2" key="1">
    <citation type="journal article" date="2012" name="PLoS Pathog.">
        <title>Diverse lifestyles and strategies of plant pathogenesis encoded in the genomes of eighteen Dothideomycetes fungi.</title>
        <authorList>
            <person name="Ohm R.A."/>
            <person name="Feau N."/>
            <person name="Henrissat B."/>
            <person name="Schoch C.L."/>
            <person name="Horwitz B.A."/>
            <person name="Barry K.W."/>
            <person name="Condon B.J."/>
            <person name="Copeland A.C."/>
            <person name="Dhillon B."/>
            <person name="Glaser F."/>
            <person name="Hesse C.N."/>
            <person name="Kosti I."/>
            <person name="LaButti K."/>
            <person name="Lindquist E.A."/>
            <person name="Lucas S."/>
            <person name="Salamov A.A."/>
            <person name="Bradshaw R.E."/>
            <person name="Ciuffetti L."/>
            <person name="Hamelin R.C."/>
            <person name="Kema G.H.J."/>
            <person name="Lawrence C."/>
            <person name="Scott J.A."/>
            <person name="Spatafora J.W."/>
            <person name="Turgeon B.G."/>
            <person name="de Wit P.J.G.M."/>
            <person name="Zhong S."/>
            <person name="Goodwin S.B."/>
            <person name="Grigoriev I.V."/>
        </authorList>
    </citation>
    <scope>NUCLEOTIDE SEQUENCE [LARGE SCALE GENOMIC DNA]</scope>
    <source>
        <strain evidence="2">28A</strain>
    </source>
</reference>
<name>R0KG70_EXST2</name>
<dbReference type="GeneID" id="19400618"/>